<dbReference type="EC" id="2.5.1.15" evidence="5"/>
<evidence type="ECO:0000256" key="11">
    <source>
        <dbReference type="ARBA" id="ARBA00030193"/>
    </source>
</evidence>
<comment type="cofactor">
    <cofactor evidence="2">
        <name>Mg(2+)</name>
        <dbReference type="ChEBI" id="CHEBI:18420"/>
    </cofactor>
</comment>
<dbReference type="InterPro" id="IPR000489">
    <property type="entry name" value="Pterin-binding_dom"/>
</dbReference>
<evidence type="ECO:0000256" key="2">
    <source>
        <dbReference type="ARBA" id="ARBA00001946"/>
    </source>
</evidence>
<comment type="pathway">
    <text evidence="3">Cofactor biosynthesis; tetrahydrofolate biosynthesis; 7,8-dihydrofolate from 2-amino-4-hydroxy-6-hydroxymethyl-7,8-dihydropteridine diphosphate and 4-aminobenzoate: step 1/2.</text>
</comment>
<dbReference type="PROSITE" id="PS00792">
    <property type="entry name" value="DHPS_1"/>
    <property type="match status" value="1"/>
</dbReference>
<evidence type="ECO:0000256" key="4">
    <source>
        <dbReference type="ARBA" id="ARBA00009503"/>
    </source>
</evidence>
<evidence type="ECO:0000256" key="3">
    <source>
        <dbReference type="ARBA" id="ARBA00004763"/>
    </source>
</evidence>
<evidence type="ECO:0000256" key="7">
    <source>
        <dbReference type="ARBA" id="ARBA00022679"/>
    </source>
</evidence>
<dbReference type="Gene3D" id="3.20.20.20">
    <property type="entry name" value="Dihydropteroate synthase-like"/>
    <property type="match status" value="1"/>
</dbReference>
<dbReference type="PANTHER" id="PTHR20941:SF1">
    <property type="entry name" value="FOLIC ACID SYNTHESIS PROTEIN FOL1"/>
    <property type="match status" value="1"/>
</dbReference>
<dbReference type="SUPFAM" id="SSF51717">
    <property type="entry name" value="Dihydropteroate synthetase-like"/>
    <property type="match status" value="1"/>
</dbReference>
<name>A0A6F9DYU6_9BACL</name>
<dbReference type="PANTHER" id="PTHR20941">
    <property type="entry name" value="FOLATE SYNTHESIS PROTEINS"/>
    <property type="match status" value="1"/>
</dbReference>
<organism evidence="14 15">
    <name type="scientific">Kyrpidia spormannii</name>
    <dbReference type="NCBI Taxonomy" id="2055160"/>
    <lineage>
        <taxon>Bacteria</taxon>
        <taxon>Bacillati</taxon>
        <taxon>Bacillota</taxon>
        <taxon>Bacilli</taxon>
        <taxon>Bacillales</taxon>
        <taxon>Alicyclobacillaceae</taxon>
        <taxon>Kyrpidia</taxon>
    </lineage>
</organism>
<dbReference type="PROSITE" id="PS50972">
    <property type="entry name" value="PTERIN_BINDING"/>
    <property type="match status" value="1"/>
</dbReference>
<dbReference type="Proteomes" id="UP000502196">
    <property type="component" value="Chromosome"/>
</dbReference>
<keyword evidence="10" id="KW-0289">Folate biosynthesis</keyword>
<dbReference type="GO" id="GO:0046872">
    <property type="term" value="F:metal ion binding"/>
    <property type="evidence" value="ECO:0007669"/>
    <property type="project" value="UniProtKB-KW"/>
</dbReference>
<evidence type="ECO:0000256" key="9">
    <source>
        <dbReference type="ARBA" id="ARBA00022842"/>
    </source>
</evidence>
<sequence length="393" mass="43232">MGGKVRGAWVVYLDTPELWREEWRLIGDDPVDTPATGGLTSLFPLQVRLDWEDGVESDARLLGVFSEAGCQVSAGRRHWIVTAAKEQLFQAADRLLETPGDPGAAEVGTALRDAVQRSERARKPLTVGPWTWGWERTLVMGILNVTPDSFSDGGRFNDLERALAHAREMVAQGADIIDIGAESTRPGHSPVSAEEELRRLLPVVRAVARELDVPISVDTYKAQVAEAAIREGAHVVNDVWGLKRDPRMAPLVARLGVPVIVMHNRQAPVERDPIGTLLQDLWESVQLARRAGVREEQIILDPGIGFAKTYEQNLLIMRRLRDVRALGYPVLLGTSRKSMIGRTLNLPVDRRVEGTAATVALGVALGMDIVRVHDVPEMVRTVRMTEAMIGRGA</sequence>
<gene>
    <name evidence="14" type="ORF">COOX1_0110</name>
</gene>
<proteinExistence type="inferred from homology"/>
<evidence type="ECO:0000256" key="10">
    <source>
        <dbReference type="ARBA" id="ARBA00022909"/>
    </source>
</evidence>
<accession>A0A6F9DYU6</accession>
<dbReference type="NCBIfam" id="TIGR01496">
    <property type="entry name" value="DHPS"/>
    <property type="match status" value="1"/>
</dbReference>
<dbReference type="EMBL" id="LR792683">
    <property type="protein sequence ID" value="CAB3389828.1"/>
    <property type="molecule type" value="Genomic_DNA"/>
</dbReference>
<dbReference type="Pfam" id="PF00809">
    <property type="entry name" value="Pterin_bind"/>
    <property type="match status" value="1"/>
</dbReference>
<keyword evidence="9" id="KW-0460">Magnesium</keyword>
<dbReference type="GO" id="GO:0005829">
    <property type="term" value="C:cytosol"/>
    <property type="evidence" value="ECO:0007669"/>
    <property type="project" value="TreeGrafter"/>
</dbReference>
<evidence type="ECO:0000259" key="13">
    <source>
        <dbReference type="PROSITE" id="PS50972"/>
    </source>
</evidence>
<dbReference type="CDD" id="cd00739">
    <property type="entry name" value="DHPS"/>
    <property type="match status" value="1"/>
</dbReference>
<comment type="similarity">
    <text evidence="4">Belongs to the DHPS family.</text>
</comment>
<protein>
    <recommendedName>
        <fullName evidence="6">Dihydropteroate synthase</fullName>
        <ecNumber evidence="5">2.5.1.15</ecNumber>
    </recommendedName>
    <alternativeName>
        <fullName evidence="11">Dihydropteroate pyrophosphorylase</fullName>
    </alternativeName>
</protein>
<dbReference type="InterPro" id="IPR045031">
    <property type="entry name" value="DHP_synth-like"/>
</dbReference>
<evidence type="ECO:0000256" key="12">
    <source>
        <dbReference type="ARBA" id="ARBA00053449"/>
    </source>
</evidence>
<dbReference type="UniPathway" id="UPA00077">
    <property type="reaction ID" value="UER00156"/>
</dbReference>
<comment type="function">
    <text evidence="12">Catalyzes the condensation of para-aminobenzoate (pABA) with 6-hydroxymethyl-7,8-dihydropterin diphosphate (DHPt-PP) to form 7,8-dihydropteroate (H2Pte), the immediate precursor of folate derivatives.</text>
</comment>
<evidence type="ECO:0000256" key="5">
    <source>
        <dbReference type="ARBA" id="ARBA00012458"/>
    </source>
</evidence>
<evidence type="ECO:0000313" key="14">
    <source>
        <dbReference type="EMBL" id="CAB3389828.1"/>
    </source>
</evidence>
<dbReference type="InterPro" id="IPR006390">
    <property type="entry name" value="DHP_synth_dom"/>
</dbReference>
<dbReference type="AlphaFoldDB" id="A0A6F9DYU6"/>
<keyword evidence="7 14" id="KW-0808">Transferase</keyword>
<evidence type="ECO:0000256" key="8">
    <source>
        <dbReference type="ARBA" id="ARBA00022723"/>
    </source>
</evidence>
<dbReference type="PROSITE" id="PS00793">
    <property type="entry name" value="DHPS_2"/>
    <property type="match status" value="1"/>
</dbReference>
<dbReference type="GO" id="GO:0004156">
    <property type="term" value="F:dihydropteroate synthase activity"/>
    <property type="evidence" value="ECO:0007669"/>
    <property type="project" value="UniProtKB-EC"/>
</dbReference>
<dbReference type="InterPro" id="IPR011005">
    <property type="entry name" value="Dihydropteroate_synth-like_sf"/>
</dbReference>
<comment type="catalytic activity">
    <reaction evidence="1">
        <text>(7,8-dihydropterin-6-yl)methyl diphosphate + 4-aminobenzoate = 7,8-dihydropteroate + diphosphate</text>
        <dbReference type="Rhea" id="RHEA:19949"/>
        <dbReference type="ChEBI" id="CHEBI:17836"/>
        <dbReference type="ChEBI" id="CHEBI:17839"/>
        <dbReference type="ChEBI" id="CHEBI:33019"/>
        <dbReference type="ChEBI" id="CHEBI:72950"/>
        <dbReference type="EC" id="2.5.1.15"/>
    </reaction>
</comment>
<dbReference type="FunFam" id="3.20.20.20:FF:000006">
    <property type="entry name" value="Dihydropteroate synthase"/>
    <property type="match status" value="1"/>
</dbReference>
<keyword evidence="8" id="KW-0479">Metal-binding</keyword>
<feature type="domain" description="Pterin-binding" evidence="13">
    <location>
        <begin position="137"/>
        <end position="383"/>
    </location>
</feature>
<evidence type="ECO:0000256" key="6">
    <source>
        <dbReference type="ARBA" id="ARBA00016919"/>
    </source>
</evidence>
<dbReference type="RefSeq" id="WP_232059532.1">
    <property type="nucleotide sequence ID" value="NZ_CP047971.1"/>
</dbReference>
<reference evidence="14 15" key="1">
    <citation type="submission" date="2020-04" db="EMBL/GenBank/DDBJ databases">
        <authorList>
            <person name="Hogendoorn C."/>
        </authorList>
    </citation>
    <scope>NUCLEOTIDE SEQUENCE [LARGE SCALE GENOMIC DNA]</scope>
    <source>
        <strain evidence="14">COOX1</strain>
    </source>
</reference>
<evidence type="ECO:0000313" key="15">
    <source>
        <dbReference type="Proteomes" id="UP000502196"/>
    </source>
</evidence>
<evidence type="ECO:0000256" key="1">
    <source>
        <dbReference type="ARBA" id="ARBA00000012"/>
    </source>
</evidence>
<dbReference type="GO" id="GO:0046654">
    <property type="term" value="P:tetrahydrofolate biosynthetic process"/>
    <property type="evidence" value="ECO:0007669"/>
    <property type="project" value="UniProtKB-UniPathway"/>
</dbReference>
<dbReference type="GO" id="GO:0046656">
    <property type="term" value="P:folic acid biosynthetic process"/>
    <property type="evidence" value="ECO:0007669"/>
    <property type="project" value="UniProtKB-KW"/>
</dbReference>